<evidence type="ECO:0000313" key="2">
    <source>
        <dbReference type="EMBL" id="ORY94584.1"/>
    </source>
</evidence>
<feature type="compositionally biased region" description="Polar residues" evidence="1">
    <location>
        <begin position="73"/>
        <end position="110"/>
    </location>
</feature>
<organism evidence="2 3">
    <name type="scientific">Syncephalastrum racemosum</name>
    <name type="common">Filamentous fungus</name>
    <dbReference type="NCBI Taxonomy" id="13706"/>
    <lineage>
        <taxon>Eukaryota</taxon>
        <taxon>Fungi</taxon>
        <taxon>Fungi incertae sedis</taxon>
        <taxon>Mucoromycota</taxon>
        <taxon>Mucoromycotina</taxon>
        <taxon>Mucoromycetes</taxon>
        <taxon>Mucorales</taxon>
        <taxon>Syncephalastraceae</taxon>
        <taxon>Syncephalastrum</taxon>
    </lineage>
</organism>
<name>A0A1X2H7Q7_SYNRA</name>
<dbReference type="OMA" id="GMRVKNP"/>
<feature type="region of interest" description="Disordered" evidence="1">
    <location>
        <begin position="1"/>
        <end position="110"/>
    </location>
</feature>
<keyword evidence="3" id="KW-1185">Reference proteome</keyword>
<feature type="compositionally biased region" description="Acidic residues" evidence="1">
    <location>
        <begin position="40"/>
        <end position="57"/>
    </location>
</feature>
<protein>
    <submittedName>
        <fullName evidence="2">Uncharacterized protein</fullName>
    </submittedName>
</protein>
<dbReference type="InParanoid" id="A0A1X2H7Q7"/>
<accession>A0A1X2H7Q7</accession>
<sequence length="110" mass="12933">MASHQNNPVLEHQHPPARMAGGMRVKRPNPDRVPLKAEEQHEEDEQNVDNEEQEREEMEAQKEFRERQKYEMQATQMSHQNALAGSQIRNSAQGRTPNYNPNFQQRSFNH</sequence>
<dbReference type="AlphaFoldDB" id="A0A1X2H7Q7"/>
<proteinExistence type="predicted"/>
<feature type="compositionally biased region" description="Basic and acidic residues" evidence="1">
    <location>
        <begin position="28"/>
        <end position="39"/>
    </location>
</feature>
<gene>
    <name evidence="2" type="ORF">BCR43DRAFT_525773</name>
</gene>
<reference evidence="2 3" key="1">
    <citation type="submission" date="2016-07" db="EMBL/GenBank/DDBJ databases">
        <title>Pervasive Adenine N6-methylation of Active Genes in Fungi.</title>
        <authorList>
            <consortium name="DOE Joint Genome Institute"/>
            <person name="Mondo S.J."/>
            <person name="Dannebaum R.O."/>
            <person name="Kuo R.C."/>
            <person name="Labutti K."/>
            <person name="Haridas S."/>
            <person name="Kuo A."/>
            <person name="Salamov A."/>
            <person name="Ahrendt S.R."/>
            <person name="Lipzen A."/>
            <person name="Sullivan W."/>
            <person name="Andreopoulos W.B."/>
            <person name="Clum A."/>
            <person name="Lindquist E."/>
            <person name="Daum C."/>
            <person name="Ramamoorthy G.K."/>
            <person name="Gryganskyi A."/>
            <person name="Culley D."/>
            <person name="Magnuson J.K."/>
            <person name="James T.Y."/>
            <person name="O'Malley M.A."/>
            <person name="Stajich J.E."/>
            <person name="Spatafora J.W."/>
            <person name="Visel A."/>
            <person name="Grigoriev I.V."/>
        </authorList>
    </citation>
    <scope>NUCLEOTIDE SEQUENCE [LARGE SCALE GENOMIC DNA]</scope>
    <source>
        <strain evidence="2 3">NRRL 2496</strain>
    </source>
</reference>
<dbReference type="Proteomes" id="UP000242180">
    <property type="component" value="Unassembled WGS sequence"/>
</dbReference>
<evidence type="ECO:0000313" key="3">
    <source>
        <dbReference type="Proteomes" id="UP000242180"/>
    </source>
</evidence>
<comment type="caution">
    <text evidence="2">The sequence shown here is derived from an EMBL/GenBank/DDBJ whole genome shotgun (WGS) entry which is preliminary data.</text>
</comment>
<dbReference type="EMBL" id="MCGN01000007">
    <property type="protein sequence ID" value="ORY94584.1"/>
    <property type="molecule type" value="Genomic_DNA"/>
</dbReference>
<evidence type="ECO:0000256" key="1">
    <source>
        <dbReference type="SAM" id="MobiDB-lite"/>
    </source>
</evidence>
<dbReference type="OrthoDB" id="2252527at2759"/>
<feature type="compositionally biased region" description="Basic and acidic residues" evidence="1">
    <location>
        <begin position="58"/>
        <end position="70"/>
    </location>
</feature>